<feature type="compositionally biased region" description="Polar residues" evidence="1">
    <location>
        <begin position="21"/>
        <end position="40"/>
    </location>
</feature>
<feature type="compositionally biased region" description="Polar residues" evidence="1">
    <location>
        <begin position="97"/>
        <end position="125"/>
    </location>
</feature>
<dbReference type="Proteomes" id="UP000002522">
    <property type="component" value="Chromosome"/>
</dbReference>
<feature type="region of interest" description="Disordered" evidence="1">
    <location>
        <begin position="1"/>
        <end position="125"/>
    </location>
</feature>
<proteinExistence type="predicted"/>
<dbReference type="STRING" id="272633.gene:10731100"/>
<sequence>MASKKRKFTFTDLADDDFVDQQENQNTTKPSENINFTLNDLKNDQKPEPIVQQNNHSVEKKETNQEPTIVNTAIANNEPTKSESLSEEIIYEKYNLENDNQQPSSVENNNKIEVQNTETDNKNNQVTEKKVYEVNYDDILNDSVPQKNKEVIDSLIEKKDPIKELFNTKEEKENPQNSEDSEQETKVYKNLKPRSTVKTYNEALKKQEQRQVDVHFEENKIKQFLNVREKLEVKTNIYLKNSIVIKLSELEARTNESRSSIINKLIEIALKTIEE</sequence>
<evidence type="ECO:0000256" key="1">
    <source>
        <dbReference type="SAM" id="MobiDB-lite"/>
    </source>
</evidence>
<feature type="region of interest" description="Disordered" evidence="1">
    <location>
        <begin position="166"/>
        <end position="185"/>
    </location>
</feature>
<organism evidence="2 3">
    <name type="scientific">Malacoplasma penetrans (strain HF-2)</name>
    <name type="common">Mycoplasma penetrans</name>
    <dbReference type="NCBI Taxonomy" id="272633"/>
    <lineage>
        <taxon>Bacteria</taxon>
        <taxon>Bacillati</taxon>
        <taxon>Mycoplasmatota</taxon>
        <taxon>Mycoplasmoidales</taxon>
        <taxon>Mycoplasmoidaceae</taxon>
        <taxon>Malacoplasma</taxon>
    </lineage>
</organism>
<accession>Q8EX41</accession>
<evidence type="ECO:0000313" key="2">
    <source>
        <dbReference type="EMBL" id="BAC43799.1"/>
    </source>
</evidence>
<dbReference type="InParanoid" id="Q8EX41"/>
<gene>
    <name evidence="2" type="ordered locus">MYPE90</name>
</gene>
<dbReference type="EMBL" id="BA000026">
    <property type="protein sequence ID" value="BAC43799.1"/>
    <property type="molecule type" value="Genomic_DNA"/>
</dbReference>
<name>Q8EX41_MALP2</name>
<dbReference type="RefSeq" id="WP_011076835.1">
    <property type="nucleotide sequence ID" value="NC_004432.1"/>
</dbReference>
<evidence type="ECO:0000313" key="3">
    <source>
        <dbReference type="Proteomes" id="UP000002522"/>
    </source>
</evidence>
<keyword evidence="3" id="KW-1185">Reference proteome</keyword>
<dbReference type="HOGENOM" id="CLU_1011294_0_0_14"/>
<dbReference type="eggNOG" id="ENOG5031ZK3">
    <property type="taxonomic scope" value="Bacteria"/>
</dbReference>
<dbReference type="AlphaFoldDB" id="Q8EX41"/>
<feature type="compositionally biased region" description="Polar residues" evidence="1">
    <location>
        <begin position="65"/>
        <end position="83"/>
    </location>
</feature>
<dbReference type="KEGG" id="mpe:MYPE90"/>
<reference evidence="2 3" key="1">
    <citation type="journal article" date="2002" name="Nucleic Acids Res.">
        <title>The complete genomic sequence of Mycoplasma penetrans, an intracellular bacterial pathogen in humans.</title>
        <authorList>
            <person name="Sasaki Y."/>
            <person name="Ishikawa J."/>
            <person name="Yamashita A."/>
            <person name="Oshima K."/>
            <person name="Kenri T."/>
            <person name="Furuya K."/>
            <person name="Yoshino C."/>
            <person name="Horino A."/>
            <person name="Shiba T."/>
            <person name="Sasaki T."/>
            <person name="Hattori M."/>
        </authorList>
    </citation>
    <scope>NUCLEOTIDE SEQUENCE [LARGE SCALE GENOMIC DNA]</scope>
    <source>
        <strain evidence="2 3">HF-2</strain>
    </source>
</reference>
<protein>
    <submittedName>
        <fullName evidence="2">Uncharacterized protein</fullName>
    </submittedName>
</protein>